<dbReference type="Proteomes" id="UP000288096">
    <property type="component" value="Unassembled WGS sequence"/>
</dbReference>
<evidence type="ECO:0000313" key="2">
    <source>
        <dbReference type="Proteomes" id="UP000288096"/>
    </source>
</evidence>
<proteinExistence type="predicted"/>
<protein>
    <submittedName>
        <fullName evidence="1">Uncharacterized protein</fullName>
    </submittedName>
</protein>
<name>A0A401G4T0_9BACT</name>
<gene>
    <name evidence="1" type="ORF">DENIS_5193</name>
</gene>
<accession>A0A401G4T0</accession>
<dbReference type="RefSeq" id="WP_124331490.1">
    <property type="nucleotide sequence ID" value="NZ_BEXT01000008.1"/>
</dbReference>
<sequence>MDNLNSEIITHESYEWRNEQTKQFGKIPKIKFFPHSCQVKADIIREAGLDNKDREKELSTIRKRYGIAESRHSHARLFEAELNNIMLKVKKAVYTVGLINNLFTQNGGQIAEPLTLLQQIVLEERAAKFRTEKSTGNKEKS</sequence>
<organism evidence="1 2">
    <name type="scientific">Desulfonema ishimotonii</name>
    <dbReference type="NCBI Taxonomy" id="45657"/>
    <lineage>
        <taxon>Bacteria</taxon>
        <taxon>Pseudomonadati</taxon>
        <taxon>Thermodesulfobacteriota</taxon>
        <taxon>Desulfobacteria</taxon>
        <taxon>Desulfobacterales</taxon>
        <taxon>Desulfococcaceae</taxon>
        <taxon>Desulfonema</taxon>
    </lineage>
</organism>
<comment type="caution">
    <text evidence="1">The sequence shown here is derived from an EMBL/GenBank/DDBJ whole genome shotgun (WGS) entry which is preliminary data.</text>
</comment>
<reference evidence="2" key="2">
    <citation type="submission" date="2019-01" db="EMBL/GenBank/DDBJ databases">
        <title>Genome sequence of Desulfonema ishimotonii strain Tokyo 01.</title>
        <authorList>
            <person name="Fukui M."/>
        </authorList>
    </citation>
    <scope>NUCLEOTIDE SEQUENCE [LARGE SCALE GENOMIC DNA]</scope>
    <source>
        <strain evidence="2">Tokyo 01</strain>
    </source>
</reference>
<dbReference type="AlphaFoldDB" id="A0A401G4T0"/>
<reference evidence="2" key="1">
    <citation type="submission" date="2017-11" db="EMBL/GenBank/DDBJ databases">
        <authorList>
            <person name="Watanabe M."/>
            <person name="Kojima H."/>
        </authorList>
    </citation>
    <scope>NUCLEOTIDE SEQUENCE [LARGE SCALE GENOMIC DNA]</scope>
    <source>
        <strain evidence="2">Tokyo 01</strain>
    </source>
</reference>
<dbReference type="EMBL" id="BEXT01000008">
    <property type="protein sequence ID" value="GBC64175.1"/>
    <property type="molecule type" value="Genomic_DNA"/>
</dbReference>
<keyword evidence="2" id="KW-1185">Reference proteome</keyword>
<evidence type="ECO:0000313" key="1">
    <source>
        <dbReference type="EMBL" id="GBC64175.1"/>
    </source>
</evidence>